<keyword evidence="7 8" id="KW-0131">Cell cycle</keyword>
<evidence type="ECO:0000256" key="3">
    <source>
        <dbReference type="ARBA" id="ARBA00022618"/>
    </source>
</evidence>
<evidence type="ECO:0000256" key="1">
    <source>
        <dbReference type="ARBA" id="ARBA00004370"/>
    </source>
</evidence>
<keyword evidence="11" id="KW-1185">Reference proteome</keyword>
<dbReference type="PROSITE" id="PS51779">
    <property type="entry name" value="POTRA"/>
    <property type="match status" value="1"/>
</dbReference>
<evidence type="ECO:0000256" key="6">
    <source>
        <dbReference type="ARBA" id="ARBA00023136"/>
    </source>
</evidence>
<dbReference type="OrthoDB" id="1819027at2"/>
<evidence type="ECO:0000256" key="5">
    <source>
        <dbReference type="ARBA" id="ARBA00022989"/>
    </source>
</evidence>
<dbReference type="Pfam" id="PF08478">
    <property type="entry name" value="POTRA_1"/>
    <property type="match status" value="1"/>
</dbReference>
<dbReference type="EMBL" id="CP022437">
    <property type="protein sequence ID" value="ASN05849.1"/>
    <property type="molecule type" value="Genomic_DNA"/>
</dbReference>
<dbReference type="RefSeq" id="WP_089532697.1">
    <property type="nucleotide sequence ID" value="NZ_CP022437.1"/>
</dbReference>
<dbReference type="Gene3D" id="3.10.20.310">
    <property type="entry name" value="membrane protein fhac"/>
    <property type="match status" value="1"/>
</dbReference>
<dbReference type="GO" id="GO:0043093">
    <property type="term" value="P:FtsZ-dependent cytokinesis"/>
    <property type="evidence" value="ECO:0007669"/>
    <property type="project" value="UniProtKB-UniRule"/>
</dbReference>
<keyword evidence="5 8" id="KW-1133">Transmembrane helix</keyword>
<dbReference type="AlphaFoldDB" id="A0A221ME52"/>
<feature type="domain" description="POTRA" evidence="9">
    <location>
        <begin position="50"/>
        <end position="118"/>
    </location>
</feature>
<dbReference type="InterPro" id="IPR050487">
    <property type="entry name" value="FtsQ_DivIB"/>
</dbReference>
<keyword evidence="2 8" id="KW-1003">Cell membrane</keyword>
<keyword evidence="3 8" id="KW-0132">Cell division</keyword>
<dbReference type="GO" id="GO:0005886">
    <property type="term" value="C:plasma membrane"/>
    <property type="evidence" value="ECO:0007669"/>
    <property type="project" value="UniProtKB-SubCell"/>
</dbReference>
<proteinExistence type="inferred from homology"/>
<name>A0A221ME52_9BACI</name>
<dbReference type="InterPro" id="IPR026580">
    <property type="entry name" value="DivIB"/>
</dbReference>
<dbReference type="Pfam" id="PF03799">
    <property type="entry name" value="FtsQ_DivIB_C"/>
    <property type="match status" value="1"/>
</dbReference>
<gene>
    <name evidence="8" type="primary">divIB</name>
    <name evidence="10" type="ORF">CFK40_12920</name>
</gene>
<evidence type="ECO:0000313" key="10">
    <source>
        <dbReference type="EMBL" id="ASN05849.1"/>
    </source>
</evidence>
<comment type="similarity">
    <text evidence="8">Belongs to the FtsQ/DivIB family. DivIB subfamily.</text>
</comment>
<dbReference type="Proteomes" id="UP000204391">
    <property type="component" value="Chromosome"/>
</dbReference>
<dbReference type="Gene3D" id="3.40.50.10960">
    <property type="match status" value="1"/>
</dbReference>
<dbReference type="InterPro" id="IPR013685">
    <property type="entry name" value="POTRA_FtsQ_type"/>
</dbReference>
<evidence type="ECO:0000256" key="2">
    <source>
        <dbReference type="ARBA" id="ARBA00022475"/>
    </source>
</evidence>
<dbReference type="KEGG" id="vne:CFK40_12920"/>
<keyword evidence="6 8" id="KW-0472">Membrane</keyword>
<evidence type="ECO:0000256" key="7">
    <source>
        <dbReference type="ARBA" id="ARBA00023306"/>
    </source>
</evidence>
<sequence length="262" mass="30118">MSKKKVVSIEDRIPKLKQARKKKANRRLIFYLSIFFLLISIIVYLQSPLSHVHTIEVTGNKALSDKEVVEKSNLTTDTNIWMINQSEIQNAFDGNPIIDSVEVNRKLPWTVEIAIQEFKRVGYIKKESFFYPILGNGKVLSKLKRETISGDAPLLINFDDESTLNQMTTELMKLPQNIRSMISEIHWKPQDDNKNKIVLYMSDGYMVDGTIRNFAEKMKVYPSIVAQLNPKSKGIIHIGVGVYFESFEDKTKDKKIEETTAE</sequence>
<dbReference type="GO" id="GO:0032153">
    <property type="term" value="C:cell division site"/>
    <property type="evidence" value="ECO:0007669"/>
    <property type="project" value="UniProtKB-UniRule"/>
</dbReference>
<evidence type="ECO:0000313" key="11">
    <source>
        <dbReference type="Proteomes" id="UP000204391"/>
    </source>
</evidence>
<protein>
    <recommendedName>
        <fullName evidence="8">Cell division protein DivIB</fullName>
    </recommendedName>
</protein>
<dbReference type="InterPro" id="IPR034746">
    <property type="entry name" value="POTRA"/>
</dbReference>
<dbReference type="PANTHER" id="PTHR37820">
    <property type="entry name" value="CELL DIVISION PROTEIN DIVIB"/>
    <property type="match status" value="1"/>
</dbReference>
<feature type="transmembrane region" description="Helical" evidence="8">
    <location>
        <begin position="28"/>
        <end position="45"/>
    </location>
</feature>
<dbReference type="PANTHER" id="PTHR37820:SF1">
    <property type="entry name" value="CELL DIVISION PROTEIN FTSQ"/>
    <property type="match status" value="1"/>
</dbReference>
<accession>A0A221ME52</accession>
<evidence type="ECO:0000259" key="9">
    <source>
        <dbReference type="PROSITE" id="PS51779"/>
    </source>
</evidence>
<reference evidence="10 11" key="1">
    <citation type="journal article" date="2003" name="Int. J. Syst. Evol. Microbiol.">
        <title>Virgibacillus carmonensis sp. nov., Virgibacillus necropolis sp. nov. and Virgibacillus picturae sp. nov., three novel species isolated from deteriorated mural paintings, transfer of the species of the genus salibacillus to Virgibacillus, as Virgibacillus marismortui comb. nov. and Virgibacillus salexigens comb. nov., and emended description of the genus Virgibacillus.</title>
        <authorList>
            <person name="Heyrman J."/>
            <person name="Logan N.A."/>
            <person name="Busse H.J."/>
            <person name="Balcaen A."/>
            <person name="Lebbe L."/>
            <person name="Rodriguez-Diaz M."/>
            <person name="Swings J."/>
            <person name="De Vos P."/>
        </authorList>
    </citation>
    <scope>NUCLEOTIDE SEQUENCE [LARGE SCALE GENOMIC DNA]</scope>
    <source>
        <strain evidence="10 11">LMG 19488</strain>
    </source>
</reference>
<keyword evidence="4 8" id="KW-0812">Transmembrane</keyword>
<evidence type="ECO:0000256" key="8">
    <source>
        <dbReference type="HAMAP-Rule" id="MF_00912"/>
    </source>
</evidence>
<organism evidence="10 11">
    <name type="scientific">Virgibacillus necropolis</name>
    <dbReference type="NCBI Taxonomy" id="163877"/>
    <lineage>
        <taxon>Bacteria</taxon>
        <taxon>Bacillati</taxon>
        <taxon>Bacillota</taxon>
        <taxon>Bacilli</taxon>
        <taxon>Bacillales</taxon>
        <taxon>Bacillaceae</taxon>
        <taxon>Virgibacillus</taxon>
    </lineage>
</organism>
<comment type="subcellular location">
    <subcellularLocation>
        <location evidence="8">Cell membrane</location>
        <topology evidence="8">Single-pass type II membrane protein</topology>
    </subcellularLocation>
    <subcellularLocation>
        <location evidence="1">Membrane</location>
    </subcellularLocation>
    <text evidence="8">Localizes to the division septum.</text>
</comment>
<comment type="function">
    <text evidence="8">Cell division protein that may be involved in stabilizing or promoting the assembly of the division complex.</text>
</comment>
<evidence type="ECO:0000256" key="4">
    <source>
        <dbReference type="ARBA" id="ARBA00022692"/>
    </source>
</evidence>
<dbReference type="InterPro" id="IPR005548">
    <property type="entry name" value="Cell_div_FtsQ/DivIB_C"/>
</dbReference>
<dbReference type="HAMAP" id="MF_00912">
    <property type="entry name" value="DivIB"/>
    <property type="match status" value="1"/>
</dbReference>